<name>A0A840A5S4_9CAUL</name>
<evidence type="ECO:0000256" key="1">
    <source>
        <dbReference type="SAM" id="Phobius"/>
    </source>
</evidence>
<dbReference type="EMBL" id="JACIDK010000009">
    <property type="protein sequence ID" value="MBB3893339.1"/>
    <property type="molecule type" value="Genomic_DNA"/>
</dbReference>
<gene>
    <name evidence="2" type="ORF">GGQ61_004081</name>
</gene>
<proteinExistence type="predicted"/>
<accession>A0A840A5S4</accession>
<keyword evidence="1" id="KW-1133">Transmembrane helix</keyword>
<evidence type="ECO:0000313" key="3">
    <source>
        <dbReference type="Proteomes" id="UP000530564"/>
    </source>
</evidence>
<feature type="transmembrane region" description="Helical" evidence="1">
    <location>
        <begin position="36"/>
        <end position="59"/>
    </location>
</feature>
<keyword evidence="1" id="KW-0472">Membrane</keyword>
<sequence>MLKLLFSSWGAEWGTAALVFFVSAAVGRFAAEGMNTLQWCGAITAVLASITAAVAVRVWKDEPVKARADRD</sequence>
<protein>
    <submittedName>
        <fullName evidence="2">Uncharacterized protein</fullName>
    </submittedName>
</protein>
<keyword evidence="1" id="KW-0812">Transmembrane</keyword>
<organism evidence="2 3">
    <name type="scientific">Phenylobacterium haematophilum</name>
    <dbReference type="NCBI Taxonomy" id="98513"/>
    <lineage>
        <taxon>Bacteria</taxon>
        <taxon>Pseudomonadati</taxon>
        <taxon>Pseudomonadota</taxon>
        <taxon>Alphaproteobacteria</taxon>
        <taxon>Caulobacterales</taxon>
        <taxon>Caulobacteraceae</taxon>
        <taxon>Phenylobacterium</taxon>
    </lineage>
</organism>
<keyword evidence="3" id="KW-1185">Reference proteome</keyword>
<dbReference type="RefSeq" id="WP_183776850.1">
    <property type="nucleotide sequence ID" value="NZ_JACIDK010000009.1"/>
</dbReference>
<comment type="caution">
    <text evidence="2">The sequence shown here is derived from an EMBL/GenBank/DDBJ whole genome shotgun (WGS) entry which is preliminary data.</text>
</comment>
<evidence type="ECO:0000313" key="2">
    <source>
        <dbReference type="EMBL" id="MBB3893339.1"/>
    </source>
</evidence>
<reference evidence="2 3" key="1">
    <citation type="submission" date="2020-08" db="EMBL/GenBank/DDBJ databases">
        <title>Genomic Encyclopedia of Type Strains, Phase IV (KMG-IV): sequencing the most valuable type-strain genomes for metagenomic binning, comparative biology and taxonomic classification.</title>
        <authorList>
            <person name="Goeker M."/>
        </authorList>
    </citation>
    <scope>NUCLEOTIDE SEQUENCE [LARGE SCALE GENOMIC DNA]</scope>
    <source>
        <strain evidence="2 3">DSM 21793</strain>
    </source>
</reference>
<dbReference type="Proteomes" id="UP000530564">
    <property type="component" value="Unassembled WGS sequence"/>
</dbReference>
<dbReference type="AlphaFoldDB" id="A0A840A5S4"/>
<feature type="transmembrane region" description="Helical" evidence="1">
    <location>
        <begin position="12"/>
        <end position="30"/>
    </location>
</feature>